<dbReference type="PROSITE" id="PS50887">
    <property type="entry name" value="GGDEF"/>
    <property type="match status" value="1"/>
</dbReference>
<dbReference type="SUPFAM" id="SSF141868">
    <property type="entry name" value="EAL domain-like"/>
    <property type="match status" value="1"/>
</dbReference>
<dbReference type="Gene3D" id="3.30.70.270">
    <property type="match status" value="1"/>
</dbReference>
<feature type="domain" description="CBS" evidence="4">
    <location>
        <begin position="321"/>
        <end position="379"/>
    </location>
</feature>
<dbReference type="PROSITE" id="PS50883">
    <property type="entry name" value="EAL"/>
    <property type="match status" value="1"/>
</dbReference>
<sequence>MPTPLVPNPPASGNEPLVLCPGPRPLEKPLAAMRAAARAAARATALAAEERQALWDILHNKSIHSVLQPIISLRDGSIFGFEALGRGPAGSPLEGPEALINAALRHGRMLELEHLFRYSALRAARQIATGIRLFLNVNPNIIQDPHFGVGFTKEYLTRFALSAEDMVFEITERESVDNLRGFKKIIEHYKAQNYQISIDDAGAGYSGLNLISDVQPHFIKLDMRLIRGVDKDLTRQALIKSMQEFASLTNTRIIAEGIETEEEMATLISFDVPYGQGYFIQRPALHPQPIMEHVVRFIHRENKIKNRFFGARVHKFHVRHIIRPGFTIPPSLPVIEAAERFEHDDNLQGLCVVDEGKPVGTIMRHRLHRQLSGRFGFSLFAGKTVASVMDRGFLSVDHQTTIDVVSRHAMRRENNQIYDFVTVTRDNKYVGIVTVRELLEKSIELEVANARQLNPLSELPGNALIDIELERLVRLCLDKSVLYFDIDNFKAYNDKYGFKNGDRVLKRLASIISESTPKGDFVGHIGGDDFIAVTDRFKAEKVCQDIISAFAQGVSAYYNAEDFQNGYIEGKNRNQQEERFPLMSLTIVGVSATSFQSSFDLARAAASLKKRCKQMPGNNYMFDDCEDAPAAETSTE</sequence>
<dbReference type="GO" id="GO:0071111">
    <property type="term" value="F:cyclic-guanylate-specific phosphodiesterase activity"/>
    <property type="evidence" value="ECO:0007669"/>
    <property type="project" value="InterPro"/>
</dbReference>
<dbReference type="InterPro" id="IPR046342">
    <property type="entry name" value="CBS_dom_sf"/>
</dbReference>
<dbReference type="Gene3D" id="3.10.580.10">
    <property type="entry name" value="CBS-domain"/>
    <property type="match status" value="1"/>
</dbReference>
<evidence type="ECO:0000256" key="1">
    <source>
        <dbReference type="PROSITE-ProRule" id="PRU00703"/>
    </source>
</evidence>
<evidence type="ECO:0000259" key="3">
    <source>
        <dbReference type="PROSITE" id="PS50887"/>
    </source>
</evidence>
<keyword evidence="1" id="KW-0129">CBS domain</keyword>
<reference evidence="5" key="1">
    <citation type="submission" date="2016-08" db="EMBL/GenBank/DDBJ databases">
        <authorList>
            <person name="Seilhamer J.J."/>
        </authorList>
    </citation>
    <scope>NUCLEOTIDE SEQUENCE</scope>
    <source>
        <strain evidence="5">86-1</strain>
    </source>
</reference>
<dbReference type="Pfam" id="PF00990">
    <property type="entry name" value="GGDEF"/>
    <property type="match status" value="1"/>
</dbReference>
<dbReference type="SMART" id="SM00267">
    <property type="entry name" value="GGDEF"/>
    <property type="match status" value="1"/>
</dbReference>
<proteinExistence type="predicted"/>
<dbReference type="PANTHER" id="PTHR33121">
    <property type="entry name" value="CYCLIC DI-GMP PHOSPHODIESTERASE PDEF"/>
    <property type="match status" value="1"/>
</dbReference>
<feature type="domain" description="GGDEF" evidence="3">
    <location>
        <begin position="477"/>
        <end position="625"/>
    </location>
</feature>
<dbReference type="CDD" id="cd01948">
    <property type="entry name" value="EAL"/>
    <property type="match status" value="1"/>
</dbReference>
<gene>
    <name evidence="5" type="ORF">KL86DES1_21568</name>
</gene>
<dbReference type="Pfam" id="PF00571">
    <property type="entry name" value="CBS"/>
    <property type="match status" value="2"/>
</dbReference>
<dbReference type="AlphaFoldDB" id="A0A212L8G0"/>
<dbReference type="InterPro" id="IPR001633">
    <property type="entry name" value="EAL_dom"/>
</dbReference>
<dbReference type="Pfam" id="PF00563">
    <property type="entry name" value="EAL"/>
    <property type="match status" value="1"/>
</dbReference>
<evidence type="ECO:0000259" key="2">
    <source>
        <dbReference type="PROSITE" id="PS50883"/>
    </source>
</evidence>
<dbReference type="PROSITE" id="PS51371">
    <property type="entry name" value="CBS"/>
    <property type="match status" value="1"/>
</dbReference>
<dbReference type="InterPro" id="IPR000160">
    <property type="entry name" value="GGDEF_dom"/>
</dbReference>
<dbReference type="CDD" id="cd01949">
    <property type="entry name" value="GGDEF"/>
    <property type="match status" value="1"/>
</dbReference>
<dbReference type="SMART" id="SM00052">
    <property type="entry name" value="EAL"/>
    <property type="match status" value="1"/>
</dbReference>
<dbReference type="SUPFAM" id="SSF54631">
    <property type="entry name" value="CBS-domain pair"/>
    <property type="match status" value="1"/>
</dbReference>
<dbReference type="InterPro" id="IPR043128">
    <property type="entry name" value="Rev_trsase/Diguanyl_cyclase"/>
</dbReference>
<protein>
    <submittedName>
        <fullName evidence="5">Diguanylate cyclase/phosphodiesterase</fullName>
    </submittedName>
</protein>
<dbReference type="SUPFAM" id="SSF55073">
    <property type="entry name" value="Nucleotide cyclase"/>
    <property type="match status" value="1"/>
</dbReference>
<dbReference type="InterPro" id="IPR035919">
    <property type="entry name" value="EAL_sf"/>
</dbReference>
<dbReference type="EMBL" id="FMJC01000002">
    <property type="protein sequence ID" value="SCM73851.1"/>
    <property type="molecule type" value="Genomic_DNA"/>
</dbReference>
<dbReference type="RefSeq" id="WP_179980882.1">
    <property type="nucleotide sequence ID" value="NZ_LT608333.1"/>
</dbReference>
<evidence type="ECO:0000259" key="4">
    <source>
        <dbReference type="PROSITE" id="PS51371"/>
    </source>
</evidence>
<organism evidence="5">
    <name type="scientific">uncultured Desulfovibrio sp</name>
    <dbReference type="NCBI Taxonomy" id="167968"/>
    <lineage>
        <taxon>Bacteria</taxon>
        <taxon>Pseudomonadati</taxon>
        <taxon>Thermodesulfobacteriota</taxon>
        <taxon>Desulfovibrionia</taxon>
        <taxon>Desulfovibrionales</taxon>
        <taxon>Desulfovibrionaceae</taxon>
        <taxon>Desulfovibrio</taxon>
        <taxon>environmental samples</taxon>
    </lineage>
</organism>
<dbReference type="PANTHER" id="PTHR33121:SF76">
    <property type="entry name" value="SIGNALING PROTEIN"/>
    <property type="match status" value="1"/>
</dbReference>
<name>A0A212L8G0_9BACT</name>
<feature type="domain" description="EAL" evidence="2">
    <location>
        <begin position="43"/>
        <end position="297"/>
    </location>
</feature>
<dbReference type="InterPro" id="IPR029787">
    <property type="entry name" value="Nucleotide_cyclase"/>
</dbReference>
<dbReference type="InterPro" id="IPR000644">
    <property type="entry name" value="CBS_dom"/>
</dbReference>
<accession>A0A212L8G0</accession>
<dbReference type="NCBIfam" id="TIGR00254">
    <property type="entry name" value="GGDEF"/>
    <property type="match status" value="1"/>
</dbReference>
<dbReference type="InterPro" id="IPR050706">
    <property type="entry name" value="Cyclic-di-GMP_PDE-like"/>
</dbReference>
<evidence type="ECO:0000313" key="5">
    <source>
        <dbReference type="EMBL" id="SCM73851.1"/>
    </source>
</evidence>
<dbReference type="Gene3D" id="3.20.20.450">
    <property type="entry name" value="EAL domain"/>
    <property type="match status" value="1"/>
</dbReference>